<name>A0A7G3PIC9_9CAUD</name>
<evidence type="ECO:0000313" key="2">
    <source>
        <dbReference type="EMBL" id="QHB80467.1"/>
    </source>
</evidence>
<dbReference type="Proteomes" id="UP000515820">
    <property type="component" value="Segment"/>
</dbReference>
<feature type="transmembrane region" description="Helical" evidence="1">
    <location>
        <begin position="12"/>
        <end position="34"/>
    </location>
</feature>
<keyword evidence="3" id="KW-1185">Reference proteome</keyword>
<feature type="transmembrane region" description="Helical" evidence="1">
    <location>
        <begin position="55"/>
        <end position="82"/>
    </location>
</feature>
<evidence type="ECO:0000256" key="1">
    <source>
        <dbReference type="SAM" id="Phobius"/>
    </source>
</evidence>
<dbReference type="InterPro" id="IPR007404">
    <property type="entry name" value="YdjM-like"/>
</dbReference>
<gene>
    <name evidence="2" type="ORF">MMDA13_gp34</name>
</gene>
<organism evidence="2 3">
    <name type="scientific">Sphingomonas phage vB_StuS_MMDA13</name>
    <dbReference type="NCBI Taxonomy" id="2686378"/>
    <lineage>
        <taxon>Viruses</taxon>
        <taxon>Duplodnaviria</taxon>
        <taxon>Heunggongvirae</taxon>
        <taxon>Uroviricota</taxon>
        <taxon>Caudoviricetes</taxon>
        <taxon>Queuovirinae</taxon>
        <taxon>Torvergatavirus</taxon>
        <taxon>Torvergatavirus MMDA13</taxon>
    </lineage>
</organism>
<accession>A0A7G3PIC9</accession>
<protein>
    <submittedName>
        <fullName evidence="2">Uncharacterized protein</fullName>
    </submittedName>
</protein>
<keyword evidence="1" id="KW-1133">Transmembrane helix</keyword>
<sequence length="137" mass="14870">MDIVSHAVAGAAVGAAFGHPIVGAVFGVLPDLVLLTPKRLTLPPARYSATHSAAFVAGAGLLGWLAFATVAAPLALLSHILLDLPTHGKRWGPQLLYPFSHRVYSYGTEWEWFNRSWWQGLGLTLAWSFAWLFVTFA</sequence>
<feature type="transmembrane region" description="Helical" evidence="1">
    <location>
        <begin position="117"/>
        <end position="136"/>
    </location>
</feature>
<dbReference type="Pfam" id="PF04307">
    <property type="entry name" value="YdjM"/>
    <property type="match status" value="1"/>
</dbReference>
<evidence type="ECO:0000313" key="3">
    <source>
        <dbReference type="Proteomes" id="UP000515820"/>
    </source>
</evidence>
<dbReference type="EMBL" id="MN820898">
    <property type="protein sequence ID" value="QHB80467.1"/>
    <property type="molecule type" value="Genomic_DNA"/>
</dbReference>
<proteinExistence type="predicted"/>
<reference evidence="2 3" key="1">
    <citation type="journal article" date="2020" name="Viruses">
        <title>Characterization of vB_StuS_MMDA13, a Newly Discovered Bacteriophage Infecting the Agar-Degrading Species Sphingomonas turrisvirgatae.</title>
        <authorList>
            <person name="Marmo P."/>
            <person name="Thaller M.C."/>
            <person name="Di Lallo G."/>
            <person name="Henrici De Angelis L."/>
            <person name="Poerio N."/>
            <person name="De Santis F."/>
            <person name="Fraziano M."/>
            <person name="Migliore L."/>
            <person name="D'Andrea M.M."/>
        </authorList>
    </citation>
    <scope>NUCLEOTIDE SEQUENCE [LARGE SCALE GENOMIC DNA]</scope>
</reference>
<keyword evidence="1" id="KW-0472">Membrane</keyword>
<keyword evidence="1" id="KW-0812">Transmembrane</keyword>